<evidence type="ECO:0000313" key="18">
    <source>
        <dbReference type="Proteomes" id="UP000295221"/>
    </source>
</evidence>
<dbReference type="EMBL" id="SLWK01000001">
    <property type="protein sequence ID" value="TCO10626.1"/>
    <property type="molecule type" value="Genomic_DNA"/>
</dbReference>
<dbReference type="OrthoDB" id="9802824at2"/>
<evidence type="ECO:0000256" key="7">
    <source>
        <dbReference type="ARBA" id="ARBA00022676"/>
    </source>
</evidence>
<keyword evidence="8 15" id="KW-0808">Transferase</keyword>
<dbReference type="GO" id="GO:0052657">
    <property type="term" value="F:guanine phosphoribosyltransferase activity"/>
    <property type="evidence" value="ECO:0007669"/>
    <property type="project" value="RHEA"/>
</dbReference>
<evidence type="ECO:0000256" key="13">
    <source>
        <dbReference type="ARBA" id="ARBA00048811"/>
    </source>
</evidence>
<evidence type="ECO:0000256" key="1">
    <source>
        <dbReference type="ARBA" id="ARBA00001946"/>
    </source>
</evidence>
<keyword evidence="10 15" id="KW-0660">Purine salvage</keyword>
<comment type="catalytic activity">
    <reaction evidence="13">
        <text>GMP + diphosphate = guanine + 5-phospho-alpha-D-ribose 1-diphosphate</text>
        <dbReference type="Rhea" id="RHEA:25424"/>
        <dbReference type="ChEBI" id="CHEBI:16235"/>
        <dbReference type="ChEBI" id="CHEBI:33019"/>
        <dbReference type="ChEBI" id="CHEBI:58017"/>
        <dbReference type="ChEBI" id="CHEBI:58115"/>
        <dbReference type="EC" id="2.4.2.8"/>
    </reaction>
    <physiologicalReaction direction="right-to-left" evidence="13">
        <dbReference type="Rhea" id="RHEA:25426"/>
    </physiologicalReaction>
</comment>
<keyword evidence="7 15" id="KW-0328">Glycosyltransferase</keyword>
<keyword evidence="12 15" id="KW-0460">Magnesium</keyword>
<evidence type="ECO:0000256" key="15">
    <source>
        <dbReference type="RuleBase" id="RU364099"/>
    </source>
</evidence>
<dbReference type="PANTHER" id="PTHR43340:SF1">
    <property type="entry name" value="HYPOXANTHINE PHOSPHORIBOSYLTRANSFERASE"/>
    <property type="match status" value="1"/>
</dbReference>
<evidence type="ECO:0000256" key="6">
    <source>
        <dbReference type="ARBA" id="ARBA00022490"/>
    </source>
</evidence>
<dbReference type="PANTHER" id="PTHR43340">
    <property type="entry name" value="HYPOXANTHINE-GUANINE PHOSPHORIBOSYLTRANSFERASE"/>
    <property type="match status" value="1"/>
</dbReference>
<dbReference type="GO" id="GO:0005829">
    <property type="term" value="C:cytosol"/>
    <property type="evidence" value="ECO:0007669"/>
    <property type="project" value="TreeGrafter"/>
</dbReference>
<evidence type="ECO:0000256" key="4">
    <source>
        <dbReference type="ARBA" id="ARBA00008391"/>
    </source>
</evidence>
<comment type="similarity">
    <text evidence="4 15">Belongs to the purine/pyrimidine phosphoribosyltransferase family.</text>
</comment>
<keyword evidence="9 15" id="KW-0479">Metal-binding</keyword>
<dbReference type="NCBIfam" id="TIGR01203">
    <property type="entry name" value="HGPRTase"/>
    <property type="match status" value="1"/>
</dbReference>
<dbReference type="GO" id="GO:0006166">
    <property type="term" value="P:purine ribonucleoside salvage"/>
    <property type="evidence" value="ECO:0007669"/>
    <property type="project" value="UniProtKB-KW"/>
</dbReference>
<comment type="cofactor">
    <cofactor evidence="1 15">
        <name>Mg(2+)</name>
        <dbReference type="ChEBI" id="CHEBI:18420"/>
    </cofactor>
</comment>
<evidence type="ECO:0000256" key="5">
    <source>
        <dbReference type="ARBA" id="ARBA00011895"/>
    </source>
</evidence>
<dbReference type="Proteomes" id="UP000295221">
    <property type="component" value="Unassembled WGS sequence"/>
</dbReference>
<evidence type="ECO:0000256" key="11">
    <source>
        <dbReference type="ARBA" id="ARBA00022741"/>
    </source>
</evidence>
<dbReference type="InterPro" id="IPR029057">
    <property type="entry name" value="PRTase-like"/>
</dbReference>
<dbReference type="RefSeq" id="WP_132431270.1">
    <property type="nucleotide sequence ID" value="NZ_SLWK01000001.1"/>
</dbReference>
<dbReference type="GO" id="GO:0004422">
    <property type="term" value="F:hypoxanthine phosphoribosyltransferase activity"/>
    <property type="evidence" value="ECO:0007669"/>
    <property type="project" value="InterPro"/>
</dbReference>
<dbReference type="Pfam" id="PF00156">
    <property type="entry name" value="Pribosyltran"/>
    <property type="match status" value="1"/>
</dbReference>
<dbReference type="InterPro" id="IPR005904">
    <property type="entry name" value="Hxn_phspho_trans"/>
</dbReference>
<keyword evidence="6 15" id="KW-0963">Cytoplasm</keyword>
<evidence type="ECO:0000256" key="9">
    <source>
        <dbReference type="ARBA" id="ARBA00022723"/>
    </source>
</evidence>
<comment type="caution">
    <text evidence="17">The sequence shown here is derived from an EMBL/GenBank/DDBJ whole genome shotgun (WGS) entry which is preliminary data.</text>
</comment>
<dbReference type="InterPro" id="IPR050408">
    <property type="entry name" value="HGPRT"/>
</dbReference>
<organism evidence="17 18">
    <name type="scientific">Natronoflexus pectinivorans</name>
    <dbReference type="NCBI Taxonomy" id="682526"/>
    <lineage>
        <taxon>Bacteria</taxon>
        <taxon>Pseudomonadati</taxon>
        <taxon>Bacteroidota</taxon>
        <taxon>Bacteroidia</taxon>
        <taxon>Marinilabiliales</taxon>
        <taxon>Marinilabiliaceae</taxon>
        <taxon>Natronoflexus</taxon>
    </lineage>
</organism>
<dbReference type="GO" id="GO:0046100">
    <property type="term" value="P:hypoxanthine metabolic process"/>
    <property type="evidence" value="ECO:0007669"/>
    <property type="project" value="TreeGrafter"/>
</dbReference>
<evidence type="ECO:0000256" key="8">
    <source>
        <dbReference type="ARBA" id="ARBA00022679"/>
    </source>
</evidence>
<dbReference type="GO" id="GO:0006178">
    <property type="term" value="P:guanine salvage"/>
    <property type="evidence" value="ECO:0007669"/>
    <property type="project" value="TreeGrafter"/>
</dbReference>
<dbReference type="AlphaFoldDB" id="A0A4R2GR75"/>
<dbReference type="SUPFAM" id="SSF53271">
    <property type="entry name" value="PRTase-like"/>
    <property type="match status" value="1"/>
</dbReference>
<dbReference type="EC" id="2.4.2.8" evidence="5 15"/>
<evidence type="ECO:0000256" key="12">
    <source>
        <dbReference type="ARBA" id="ARBA00022842"/>
    </source>
</evidence>
<evidence type="ECO:0000259" key="16">
    <source>
        <dbReference type="Pfam" id="PF00156"/>
    </source>
</evidence>
<dbReference type="CDD" id="cd06223">
    <property type="entry name" value="PRTases_typeI"/>
    <property type="match status" value="1"/>
</dbReference>
<dbReference type="InterPro" id="IPR000836">
    <property type="entry name" value="PRTase_dom"/>
</dbReference>
<evidence type="ECO:0000256" key="14">
    <source>
        <dbReference type="ARBA" id="ARBA00049402"/>
    </source>
</evidence>
<sequence>MKNIQLLDKTFSLSIPASDIKKAIWEMAEKINRELRDADPLMICILNGSFMFSADLMKLIDFPCQISFVKLASYEGTGSTGKVKELIGFNEDLKGRTVVLLEDIVDTGVTVENCVNQLNKMGVEEVVVASLLFKPDALKKDIKLDYVGLKIPNDFIVGYGLDYNGYGRNLPDIYSLTADN</sequence>
<dbReference type="UniPathway" id="UPA00591">
    <property type="reaction ID" value="UER00648"/>
</dbReference>
<keyword evidence="11 15" id="KW-0547">Nucleotide-binding</keyword>
<dbReference type="GO" id="GO:0032263">
    <property type="term" value="P:GMP salvage"/>
    <property type="evidence" value="ECO:0007669"/>
    <property type="project" value="TreeGrafter"/>
</dbReference>
<keyword evidence="18" id="KW-1185">Reference proteome</keyword>
<comment type="catalytic activity">
    <reaction evidence="14">
        <text>IMP + diphosphate = hypoxanthine + 5-phospho-alpha-D-ribose 1-diphosphate</text>
        <dbReference type="Rhea" id="RHEA:17973"/>
        <dbReference type="ChEBI" id="CHEBI:17368"/>
        <dbReference type="ChEBI" id="CHEBI:33019"/>
        <dbReference type="ChEBI" id="CHEBI:58017"/>
        <dbReference type="ChEBI" id="CHEBI:58053"/>
        <dbReference type="EC" id="2.4.2.8"/>
    </reaction>
    <physiologicalReaction direction="right-to-left" evidence="14">
        <dbReference type="Rhea" id="RHEA:17975"/>
    </physiologicalReaction>
</comment>
<evidence type="ECO:0000256" key="2">
    <source>
        <dbReference type="ARBA" id="ARBA00004496"/>
    </source>
</evidence>
<gene>
    <name evidence="17" type="ORF">EV194_101257</name>
</gene>
<dbReference type="GO" id="GO:0000287">
    <property type="term" value="F:magnesium ion binding"/>
    <property type="evidence" value="ECO:0007669"/>
    <property type="project" value="TreeGrafter"/>
</dbReference>
<protein>
    <recommendedName>
        <fullName evidence="5 15">Hypoxanthine phosphoribosyltransferase</fullName>
        <ecNumber evidence="5 15">2.4.2.8</ecNumber>
    </recommendedName>
</protein>
<dbReference type="GO" id="GO:0000166">
    <property type="term" value="F:nucleotide binding"/>
    <property type="evidence" value="ECO:0007669"/>
    <property type="project" value="UniProtKB-KW"/>
</dbReference>
<dbReference type="GO" id="GO:0032264">
    <property type="term" value="P:IMP salvage"/>
    <property type="evidence" value="ECO:0007669"/>
    <property type="project" value="UniProtKB-UniPathway"/>
</dbReference>
<accession>A0A4R2GR75</accession>
<comment type="pathway">
    <text evidence="3 15">Purine metabolism; IMP biosynthesis via salvage pathway; IMP from hypoxanthine: step 1/1.</text>
</comment>
<evidence type="ECO:0000256" key="3">
    <source>
        <dbReference type="ARBA" id="ARBA00004669"/>
    </source>
</evidence>
<evidence type="ECO:0000313" key="17">
    <source>
        <dbReference type="EMBL" id="TCO10626.1"/>
    </source>
</evidence>
<name>A0A4R2GR75_9BACT</name>
<comment type="subcellular location">
    <subcellularLocation>
        <location evidence="2 15">Cytoplasm</location>
    </subcellularLocation>
</comment>
<reference evidence="17 18" key="1">
    <citation type="submission" date="2019-03" db="EMBL/GenBank/DDBJ databases">
        <title>Genomic Encyclopedia of Type Strains, Phase IV (KMG-IV): sequencing the most valuable type-strain genomes for metagenomic binning, comparative biology and taxonomic classification.</title>
        <authorList>
            <person name="Goeker M."/>
        </authorList>
    </citation>
    <scope>NUCLEOTIDE SEQUENCE [LARGE SCALE GENOMIC DNA]</scope>
    <source>
        <strain evidence="17 18">DSM 24179</strain>
    </source>
</reference>
<evidence type="ECO:0000256" key="10">
    <source>
        <dbReference type="ARBA" id="ARBA00022726"/>
    </source>
</evidence>
<feature type="domain" description="Phosphoribosyltransferase" evidence="16">
    <location>
        <begin position="20"/>
        <end position="163"/>
    </location>
</feature>
<proteinExistence type="inferred from homology"/>
<dbReference type="Gene3D" id="3.40.50.2020">
    <property type="match status" value="1"/>
</dbReference>